<evidence type="ECO:0000259" key="2">
    <source>
        <dbReference type="SMART" id="SM00899"/>
    </source>
</evidence>
<dbReference type="EMBL" id="CP002542">
    <property type="protein sequence ID" value="AEA43516.1"/>
    <property type="molecule type" value="Genomic_DNA"/>
</dbReference>
<accession>F2IF42</accession>
<dbReference type="InterPro" id="IPR052713">
    <property type="entry name" value="FeoA"/>
</dbReference>
<name>F2IF42_FLUTR</name>
<keyword evidence="1" id="KW-0408">Iron</keyword>
<dbReference type="AlphaFoldDB" id="F2IF42"/>
<organism evidence="3 4">
    <name type="scientific">Fluviicola taffensis (strain DSM 16823 / NCIMB 13979 / RW262)</name>
    <dbReference type="NCBI Taxonomy" id="755732"/>
    <lineage>
        <taxon>Bacteria</taxon>
        <taxon>Pseudomonadati</taxon>
        <taxon>Bacteroidota</taxon>
        <taxon>Flavobacteriia</taxon>
        <taxon>Flavobacteriales</taxon>
        <taxon>Crocinitomicaceae</taxon>
        <taxon>Fluviicola</taxon>
    </lineage>
</organism>
<dbReference type="GO" id="GO:0046914">
    <property type="term" value="F:transition metal ion binding"/>
    <property type="evidence" value="ECO:0007669"/>
    <property type="project" value="InterPro"/>
</dbReference>
<dbReference type="eggNOG" id="COG1918">
    <property type="taxonomic scope" value="Bacteria"/>
</dbReference>
<dbReference type="RefSeq" id="WP_013686287.1">
    <property type="nucleotide sequence ID" value="NC_015321.1"/>
</dbReference>
<dbReference type="InterPro" id="IPR038157">
    <property type="entry name" value="FeoA_core_dom"/>
</dbReference>
<reference evidence="4" key="2">
    <citation type="submission" date="2011-02" db="EMBL/GenBank/DDBJ databases">
        <title>The complete genome of Fluviicola taffensis DSM 16823.</title>
        <authorList>
            <consortium name="US DOE Joint Genome Institute (JGI-PGF)"/>
            <person name="Lucas S."/>
            <person name="Copeland A."/>
            <person name="Lapidus A."/>
            <person name="Bruce D."/>
            <person name="Goodwin L."/>
            <person name="Pitluck S."/>
            <person name="Kyrpides N."/>
            <person name="Mavromatis K."/>
            <person name="Ivanova N."/>
            <person name="Mikhailova N."/>
            <person name="Pagani I."/>
            <person name="Chertkov O."/>
            <person name="Detter J.C."/>
            <person name="Han C."/>
            <person name="Tapia R."/>
            <person name="Land M."/>
            <person name="Hauser L."/>
            <person name="Markowitz V."/>
            <person name="Cheng J.-F."/>
            <person name="Hugenholtz P."/>
            <person name="Woyke T."/>
            <person name="Wu D."/>
            <person name="Tindall B."/>
            <person name="Pomrenke H.G."/>
            <person name="Brambilla E."/>
            <person name="Klenk H.-P."/>
            <person name="Eisen J.A."/>
        </authorList>
    </citation>
    <scope>NUCLEOTIDE SEQUENCE [LARGE SCALE GENOMIC DNA]</scope>
    <source>
        <strain evidence="4">DSM 16823 / RW262 / RW262</strain>
    </source>
</reference>
<dbReference type="InterPro" id="IPR007167">
    <property type="entry name" value="Fe-transptr_FeoA-like"/>
</dbReference>
<dbReference type="SMART" id="SM00899">
    <property type="entry name" value="FeoA"/>
    <property type="match status" value="1"/>
</dbReference>
<dbReference type="OrthoDB" id="9811076at2"/>
<protein>
    <submittedName>
        <fullName evidence="3">FeoA family protein</fullName>
    </submittedName>
</protein>
<dbReference type="Pfam" id="PF04023">
    <property type="entry name" value="FeoA"/>
    <property type="match status" value="1"/>
</dbReference>
<dbReference type="KEGG" id="fte:Fluta_1523"/>
<dbReference type="Gene3D" id="2.30.30.90">
    <property type="match status" value="1"/>
</dbReference>
<dbReference type="PANTHER" id="PTHR42954:SF2">
    <property type="entry name" value="FE(2+) TRANSPORT PROTEIN A"/>
    <property type="match status" value="1"/>
</dbReference>
<keyword evidence="4" id="KW-1185">Reference proteome</keyword>
<proteinExistence type="predicted"/>
<evidence type="ECO:0000256" key="1">
    <source>
        <dbReference type="ARBA" id="ARBA00023004"/>
    </source>
</evidence>
<gene>
    <name evidence="3" type="ordered locus">Fluta_1523</name>
</gene>
<feature type="domain" description="Ferrous iron transporter FeoA-like" evidence="2">
    <location>
        <begin position="2"/>
        <end position="72"/>
    </location>
</feature>
<evidence type="ECO:0000313" key="3">
    <source>
        <dbReference type="EMBL" id="AEA43516.1"/>
    </source>
</evidence>
<dbReference type="InterPro" id="IPR008988">
    <property type="entry name" value="Transcriptional_repressor_C"/>
</dbReference>
<sequence length="72" mass="7943">MKTLAQIPMHQKTKVLGIVESELKPKLLEMGLYPGKEVEVIFKAPFGDPIAVDISGYTLSMRLSEAALIEVE</sequence>
<dbReference type="PANTHER" id="PTHR42954">
    <property type="entry name" value="FE(2+) TRANSPORT PROTEIN A"/>
    <property type="match status" value="1"/>
</dbReference>
<dbReference type="HOGENOM" id="CLU_150646_12_4_10"/>
<reference evidence="3 4" key="1">
    <citation type="journal article" date="2011" name="Stand. Genomic Sci.">
        <title>Complete genome sequence of the gliding freshwater bacterium Fluviicola taffensis type strain (RW262).</title>
        <authorList>
            <person name="Woyke T."/>
            <person name="Chertkov O."/>
            <person name="Lapidus A."/>
            <person name="Nolan M."/>
            <person name="Lucas S."/>
            <person name="Del Rio T.G."/>
            <person name="Tice H."/>
            <person name="Cheng J.F."/>
            <person name="Tapia R."/>
            <person name="Han C."/>
            <person name="Goodwin L."/>
            <person name="Pitluck S."/>
            <person name="Liolios K."/>
            <person name="Pagani I."/>
            <person name="Ivanova N."/>
            <person name="Huntemann M."/>
            <person name="Mavromatis K."/>
            <person name="Mikhailova N."/>
            <person name="Pati A."/>
            <person name="Chen A."/>
            <person name="Palaniappan K."/>
            <person name="Land M."/>
            <person name="Hauser L."/>
            <person name="Brambilla E.M."/>
            <person name="Rohde M."/>
            <person name="Mwirichia R."/>
            <person name="Sikorski J."/>
            <person name="Tindall B.J."/>
            <person name="Goker M."/>
            <person name="Bristow J."/>
            <person name="Eisen J.A."/>
            <person name="Markowitz V."/>
            <person name="Hugenholtz P."/>
            <person name="Klenk H.P."/>
            <person name="Kyrpides N.C."/>
        </authorList>
    </citation>
    <scope>NUCLEOTIDE SEQUENCE [LARGE SCALE GENOMIC DNA]</scope>
    <source>
        <strain evidence="4">DSM 16823 / RW262 / RW262</strain>
    </source>
</reference>
<evidence type="ECO:0000313" key="4">
    <source>
        <dbReference type="Proteomes" id="UP000007463"/>
    </source>
</evidence>
<dbReference type="Proteomes" id="UP000007463">
    <property type="component" value="Chromosome"/>
</dbReference>
<dbReference type="SUPFAM" id="SSF50037">
    <property type="entry name" value="C-terminal domain of transcriptional repressors"/>
    <property type="match status" value="1"/>
</dbReference>
<dbReference type="STRING" id="755732.Fluta_1523"/>